<accession>A0A1H7E2P9</accession>
<reference evidence="2" key="1">
    <citation type="submission" date="2016-10" db="EMBL/GenBank/DDBJ databases">
        <authorList>
            <person name="Varghese N."/>
            <person name="Submissions S."/>
        </authorList>
    </citation>
    <scope>NUCLEOTIDE SEQUENCE [LARGE SCALE GENOMIC DNA]</scope>
    <source>
        <strain evidence="2">LMG 26031</strain>
    </source>
</reference>
<keyword evidence="2" id="KW-1185">Reference proteome</keyword>
<proteinExistence type="predicted"/>
<gene>
    <name evidence="1" type="ORF">SAMN05192539_103846</name>
</gene>
<sequence length="43" mass="4611">MKDPFPFIKSSVDIGSLHSAGDRGELSAAGRWQTARFSSLEAS</sequence>
<dbReference type="EMBL" id="FNYE01000038">
    <property type="protein sequence ID" value="SEK07347.1"/>
    <property type="molecule type" value="Genomic_DNA"/>
</dbReference>
<evidence type="ECO:0000313" key="2">
    <source>
        <dbReference type="Proteomes" id="UP000198866"/>
    </source>
</evidence>
<protein>
    <submittedName>
        <fullName evidence="1">Uncharacterized protein</fullName>
    </submittedName>
</protein>
<dbReference type="RefSeq" id="WP_281248570.1">
    <property type="nucleotide sequence ID" value="NZ_FNYE01000038.1"/>
</dbReference>
<organism evidence="1 2">
    <name type="scientific">Paraburkholderia diazotrophica</name>
    <dbReference type="NCBI Taxonomy" id="667676"/>
    <lineage>
        <taxon>Bacteria</taxon>
        <taxon>Pseudomonadati</taxon>
        <taxon>Pseudomonadota</taxon>
        <taxon>Betaproteobacteria</taxon>
        <taxon>Burkholderiales</taxon>
        <taxon>Burkholderiaceae</taxon>
        <taxon>Paraburkholderia</taxon>
    </lineage>
</organism>
<name>A0A1H7E2P9_9BURK</name>
<dbReference type="AlphaFoldDB" id="A0A1H7E2P9"/>
<dbReference type="STRING" id="667676.SAMN05192539_103846"/>
<dbReference type="Proteomes" id="UP000198866">
    <property type="component" value="Unassembled WGS sequence"/>
</dbReference>
<evidence type="ECO:0000313" key="1">
    <source>
        <dbReference type="EMBL" id="SEK07347.1"/>
    </source>
</evidence>